<dbReference type="PANTHER" id="PTHR36838">
    <property type="entry name" value="AUXIN EFFLUX CARRIER FAMILY PROTEIN"/>
    <property type="match status" value="1"/>
</dbReference>
<organism evidence="8 9">
    <name type="scientific">Sinisalibacter aestuarii</name>
    <dbReference type="NCBI Taxonomy" id="2949426"/>
    <lineage>
        <taxon>Bacteria</taxon>
        <taxon>Pseudomonadati</taxon>
        <taxon>Pseudomonadota</taxon>
        <taxon>Alphaproteobacteria</taxon>
        <taxon>Rhodobacterales</taxon>
        <taxon>Roseobacteraceae</taxon>
        <taxon>Sinisalibacter</taxon>
    </lineage>
</organism>
<dbReference type="PANTHER" id="PTHR36838:SF1">
    <property type="entry name" value="SLR1864 PROTEIN"/>
    <property type="match status" value="1"/>
</dbReference>
<feature type="transmembrane region" description="Helical" evidence="7">
    <location>
        <begin position="6"/>
        <end position="22"/>
    </location>
</feature>
<feature type="transmembrane region" description="Helical" evidence="7">
    <location>
        <begin position="286"/>
        <end position="307"/>
    </location>
</feature>
<evidence type="ECO:0000313" key="9">
    <source>
        <dbReference type="Proteomes" id="UP001144205"/>
    </source>
</evidence>
<comment type="subcellular location">
    <subcellularLocation>
        <location evidence="1">Membrane</location>
        <topology evidence="1">Multi-pass membrane protein</topology>
    </subcellularLocation>
</comment>
<gene>
    <name evidence="8" type="ORF">STA1M1_19810</name>
</gene>
<feature type="transmembrane region" description="Helical" evidence="7">
    <location>
        <begin position="259"/>
        <end position="279"/>
    </location>
</feature>
<evidence type="ECO:0000256" key="6">
    <source>
        <dbReference type="ARBA" id="ARBA00023136"/>
    </source>
</evidence>
<evidence type="ECO:0000313" key="8">
    <source>
        <dbReference type="EMBL" id="GKY88112.1"/>
    </source>
</evidence>
<dbReference type="Pfam" id="PF03547">
    <property type="entry name" value="Mem_trans"/>
    <property type="match status" value="1"/>
</dbReference>
<protein>
    <submittedName>
        <fullName evidence="8">Malonate transporter</fullName>
    </submittedName>
</protein>
<dbReference type="EMBL" id="BROH01000005">
    <property type="protein sequence ID" value="GKY88112.1"/>
    <property type="molecule type" value="Genomic_DNA"/>
</dbReference>
<feature type="transmembrane region" description="Helical" evidence="7">
    <location>
        <begin position="34"/>
        <end position="52"/>
    </location>
</feature>
<feature type="transmembrane region" description="Helical" evidence="7">
    <location>
        <begin position="227"/>
        <end position="247"/>
    </location>
</feature>
<feature type="transmembrane region" description="Helical" evidence="7">
    <location>
        <begin position="126"/>
        <end position="149"/>
    </location>
</feature>
<keyword evidence="9" id="KW-1185">Reference proteome</keyword>
<comment type="caution">
    <text evidence="8">The sequence shown here is derived from an EMBL/GenBank/DDBJ whole genome shotgun (WGS) entry which is preliminary data.</text>
</comment>
<proteinExistence type="predicted"/>
<evidence type="ECO:0000256" key="4">
    <source>
        <dbReference type="ARBA" id="ARBA00022692"/>
    </source>
</evidence>
<evidence type="ECO:0000256" key="5">
    <source>
        <dbReference type="ARBA" id="ARBA00022989"/>
    </source>
</evidence>
<keyword evidence="4 7" id="KW-0812">Transmembrane</keyword>
<reference evidence="8" key="1">
    <citation type="journal article" date="2023" name="Int. J. Syst. Evol. Microbiol.">
        <title>Sinisalibacter aestuarii sp. nov., isolated from estuarine sediment of the Arakawa River.</title>
        <authorList>
            <person name="Arafat S.T."/>
            <person name="Hirano S."/>
            <person name="Sato A."/>
            <person name="Takeuchi K."/>
            <person name="Yasuda T."/>
            <person name="Terahara T."/>
            <person name="Hamada M."/>
            <person name="Kobayashi T."/>
        </authorList>
    </citation>
    <scope>NUCLEOTIDE SEQUENCE</scope>
    <source>
        <strain evidence="8">B-399</strain>
    </source>
</reference>
<feature type="transmembrane region" description="Helical" evidence="7">
    <location>
        <begin position="170"/>
        <end position="187"/>
    </location>
</feature>
<feature type="transmembrane region" description="Helical" evidence="7">
    <location>
        <begin position="199"/>
        <end position="220"/>
    </location>
</feature>
<dbReference type="RefSeq" id="WP_281842146.1">
    <property type="nucleotide sequence ID" value="NZ_BROH01000005.1"/>
</dbReference>
<dbReference type="InterPro" id="IPR004776">
    <property type="entry name" value="Mem_transp_PIN-like"/>
</dbReference>
<feature type="transmembrane region" description="Helical" evidence="7">
    <location>
        <begin position="95"/>
        <end position="114"/>
    </location>
</feature>
<evidence type="ECO:0000256" key="1">
    <source>
        <dbReference type="ARBA" id="ARBA00004141"/>
    </source>
</evidence>
<keyword evidence="3" id="KW-1003">Cell membrane</keyword>
<keyword evidence="6 7" id="KW-0472">Membrane</keyword>
<keyword evidence="2" id="KW-0813">Transport</keyword>
<evidence type="ECO:0000256" key="7">
    <source>
        <dbReference type="SAM" id="Phobius"/>
    </source>
</evidence>
<evidence type="ECO:0000256" key="2">
    <source>
        <dbReference type="ARBA" id="ARBA00022448"/>
    </source>
</evidence>
<name>A0ABQ5LSZ3_9RHOB</name>
<feature type="transmembrane region" description="Helical" evidence="7">
    <location>
        <begin position="64"/>
        <end position="88"/>
    </location>
</feature>
<dbReference type="Proteomes" id="UP001144205">
    <property type="component" value="Unassembled WGS sequence"/>
</dbReference>
<evidence type="ECO:0000256" key="3">
    <source>
        <dbReference type="ARBA" id="ARBA00022475"/>
    </source>
</evidence>
<sequence length="309" mass="32583">MSALIEVILPVFLVIGFGYGANKLLKVDSALFEYLMKYAQAFAFPVLLFRGISRLHLGETFDPMMLTAFYTGVTLSFVAGLLGAHYLFRRPWPDSVAVAFATAFSNGGLLGLPITERAYGADALGYNFAIIAFHAPFVYMLSVTAMEIVRAGGRSAGATMLSVARSMIRNPFIIGIGSGALFNASGLPMPAPVASTIDMVAASAIPAALFALGGILAAYRPEGDLKLVIWISAISLLFHPAVVWLLSHGFALGTGPTRSAVLMASMAPGVNAYVFANMYGTAKRTAATAVLVGTAASIVTVWGWLWVLG</sequence>
<accession>A0ABQ5LSZ3</accession>
<keyword evidence="5 7" id="KW-1133">Transmembrane helix</keyword>